<dbReference type="Gene3D" id="3.40.190.150">
    <property type="entry name" value="Bordetella uptake gene, domain 1"/>
    <property type="match status" value="1"/>
</dbReference>
<organism evidence="4 5">
    <name type="scientific">Halalkalibacter oceani</name>
    <dbReference type="NCBI Taxonomy" id="1653776"/>
    <lineage>
        <taxon>Bacteria</taxon>
        <taxon>Bacillati</taxon>
        <taxon>Bacillota</taxon>
        <taxon>Bacilli</taxon>
        <taxon>Bacillales</taxon>
        <taxon>Bacillaceae</taxon>
        <taxon>Halalkalibacter</taxon>
    </lineage>
</organism>
<comment type="similarity">
    <text evidence="1">Belongs to the UPF0065 (bug) family.</text>
</comment>
<evidence type="ECO:0000256" key="3">
    <source>
        <dbReference type="SAM" id="SignalP"/>
    </source>
</evidence>
<feature type="region of interest" description="Disordered" evidence="2">
    <location>
        <begin position="25"/>
        <end position="56"/>
    </location>
</feature>
<proteinExistence type="inferred from homology"/>
<dbReference type="PANTHER" id="PTHR42928:SF5">
    <property type="entry name" value="BLR1237 PROTEIN"/>
    <property type="match status" value="1"/>
</dbReference>
<dbReference type="InterPro" id="IPR042100">
    <property type="entry name" value="Bug_dom1"/>
</dbReference>
<dbReference type="SUPFAM" id="SSF53850">
    <property type="entry name" value="Periplasmic binding protein-like II"/>
    <property type="match status" value="1"/>
</dbReference>
<comment type="caution">
    <text evidence="4">The sequence shown here is derived from an EMBL/GenBank/DDBJ whole genome shotgun (WGS) entry which is preliminary data.</text>
</comment>
<feature type="compositionally biased region" description="Acidic residues" evidence="2">
    <location>
        <begin position="27"/>
        <end position="51"/>
    </location>
</feature>
<feature type="chain" id="PRO_5040962936" evidence="3">
    <location>
        <begin position="24"/>
        <end position="348"/>
    </location>
</feature>
<dbReference type="PROSITE" id="PS51257">
    <property type="entry name" value="PROKAR_LIPOPROTEIN"/>
    <property type="match status" value="1"/>
</dbReference>
<name>A0A9X2IQE2_9BACI</name>
<reference evidence="4" key="1">
    <citation type="submission" date="2022-05" db="EMBL/GenBank/DDBJ databases">
        <title>Comparative Genomics of Spacecraft Associated Microbes.</title>
        <authorList>
            <person name="Tran M.T."/>
            <person name="Wright A."/>
            <person name="Seuylemezian A."/>
            <person name="Eisen J."/>
            <person name="Coil D."/>
        </authorList>
    </citation>
    <scope>NUCLEOTIDE SEQUENCE</scope>
    <source>
        <strain evidence="4">214.1.1</strain>
    </source>
</reference>
<protein>
    <submittedName>
        <fullName evidence="4">Tripartite tricarboxylate transporter substrate binding protein</fullName>
    </submittedName>
</protein>
<accession>A0A9X2IQE2</accession>
<evidence type="ECO:0000313" key="5">
    <source>
        <dbReference type="Proteomes" id="UP001139179"/>
    </source>
</evidence>
<dbReference type="PIRSF" id="PIRSF017082">
    <property type="entry name" value="YflP"/>
    <property type="match status" value="1"/>
</dbReference>
<dbReference type="AlphaFoldDB" id="A0A9X2IQE2"/>
<evidence type="ECO:0000313" key="4">
    <source>
        <dbReference type="EMBL" id="MCM3716195.1"/>
    </source>
</evidence>
<dbReference type="EMBL" id="JAMBOL010000031">
    <property type="protein sequence ID" value="MCM3716195.1"/>
    <property type="molecule type" value="Genomic_DNA"/>
</dbReference>
<dbReference type="Pfam" id="PF03401">
    <property type="entry name" value="TctC"/>
    <property type="match status" value="1"/>
</dbReference>
<dbReference type="InterPro" id="IPR005064">
    <property type="entry name" value="BUG"/>
</dbReference>
<dbReference type="Gene3D" id="3.40.190.10">
    <property type="entry name" value="Periplasmic binding protein-like II"/>
    <property type="match status" value="1"/>
</dbReference>
<feature type="signal peptide" evidence="3">
    <location>
        <begin position="1"/>
        <end position="23"/>
    </location>
</feature>
<dbReference type="Proteomes" id="UP001139179">
    <property type="component" value="Unassembled WGS sequence"/>
</dbReference>
<dbReference type="PANTHER" id="PTHR42928">
    <property type="entry name" value="TRICARBOXYLATE-BINDING PROTEIN"/>
    <property type="match status" value="1"/>
</dbReference>
<keyword evidence="3" id="KW-0732">Signal</keyword>
<gene>
    <name evidence="4" type="ORF">M3202_19305</name>
</gene>
<evidence type="ECO:0000256" key="2">
    <source>
        <dbReference type="SAM" id="MobiDB-lite"/>
    </source>
</evidence>
<dbReference type="CDD" id="cd07012">
    <property type="entry name" value="PBP2_Bug_TTT"/>
    <property type="match status" value="1"/>
</dbReference>
<keyword evidence="5" id="KW-1185">Reference proteome</keyword>
<sequence length="348" mass="37348">MKKNSLVLFVLSLALLLGLAACGGEETATDDPAQEEGPAEQEEEEAEDDASGEAVDYPTRNIDIVNGWGAGGGTDLFSRAVAQELQDILGVSVNVINQPGSSGAIGTDYYMNTPADGYTLYAISAYTLSVASGNTPHGLENFRALARFQADTTTVQTLANGELNTWEKFVEAAKANPGGVSVGGTGVGATDELFARQMEQAVGIELNYVGFDDAGSMHAALLGGHIDAMMEEPGPTISYLESGEMVMLNAWVEERLDAFPDVPTTAELGYPELTDAVTRGLIIHADVDDAIVDILVDALEEAYQSERYQEYAESSYLHINEGWLGPDEFYQKMQEQIDLYTEILESMG</sequence>
<dbReference type="RefSeq" id="WP_251224866.1">
    <property type="nucleotide sequence ID" value="NZ_JAMBOL010000031.1"/>
</dbReference>
<evidence type="ECO:0000256" key="1">
    <source>
        <dbReference type="ARBA" id="ARBA00006987"/>
    </source>
</evidence>